<evidence type="ECO:0000259" key="11">
    <source>
        <dbReference type="Pfam" id="PF00768"/>
    </source>
</evidence>
<feature type="active site" evidence="7">
    <location>
        <position position="174"/>
    </location>
</feature>
<evidence type="ECO:0000256" key="8">
    <source>
        <dbReference type="PIRSR" id="PIRSR618044-2"/>
    </source>
</evidence>
<keyword evidence="6" id="KW-0961">Cell wall biogenesis/degradation</keyword>
<feature type="binding site" evidence="8">
    <location>
        <position position="284"/>
    </location>
    <ligand>
        <name>substrate</name>
    </ligand>
</feature>
<dbReference type="AlphaFoldDB" id="A0A2G9YQZ0"/>
<keyword evidence="3" id="KW-0378">Hydrolase</keyword>
<evidence type="ECO:0000313" key="13">
    <source>
        <dbReference type="Proteomes" id="UP000231567"/>
    </source>
</evidence>
<evidence type="ECO:0000256" key="9">
    <source>
        <dbReference type="RuleBase" id="RU004016"/>
    </source>
</evidence>
<dbReference type="PANTHER" id="PTHR21581:SF6">
    <property type="entry name" value="TRAFFICKING PROTEIN PARTICLE COMPLEX SUBUNIT 12"/>
    <property type="match status" value="1"/>
</dbReference>
<feature type="transmembrane region" description="Helical" evidence="10">
    <location>
        <begin position="23"/>
        <end position="45"/>
    </location>
</feature>
<dbReference type="GO" id="GO:0009002">
    <property type="term" value="F:serine-type D-Ala-D-Ala carboxypeptidase activity"/>
    <property type="evidence" value="ECO:0007669"/>
    <property type="project" value="InterPro"/>
</dbReference>
<comment type="similarity">
    <text evidence="1 9">Belongs to the peptidase S11 family.</text>
</comment>
<evidence type="ECO:0000256" key="6">
    <source>
        <dbReference type="ARBA" id="ARBA00023316"/>
    </source>
</evidence>
<proteinExistence type="inferred from homology"/>
<dbReference type="GO" id="GO:0006508">
    <property type="term" value="P:proteolysis"/>
    <property type="evidence" value="ECO:0007669"/>
    <property type="project" value="InterPro"/>
</dbReference>
<keyword evidence="10" id="KW-0812">Transmembrane</keyword>
<feature type="domain" description="Peptidase S11 D-alanyl-D-alanine carboxypeptidase A N-terminal" evidence="11">
    <location>
        <begin position="86"/>
        <end position="313"/>
    </location>
</feature>
<evidence type="ECO:0000256" key="5">
    <source>
        <dbReference type="ARBA" id="ARBA00022984"/>
    </source>
</evidence>
<dbReference type="GO" id="GO:0008360">
    <property type="term" value="P:regulation of cell shape"/>
    <property type="evidence" value="ECO:0007669"/>
    <property type="project" value="UniProtKB-KW"/>
</dbReference>
<keyword evidence="2" id="KW-0732">Signal</keyword>
<name>A0A2G9YQZ0_9BACT</name>
<dbReference type="InterPro" id="IPR018044">
    <property type="entry name" value="Peptidase_S11"/>
</dbReference>
<feature type="active site" description="Acyl-ester intermediate" evidence="7">
    <location>
        <position position="119"/>
    </location>
</feature>
<keyword evidence="4" id="KW-0133">Cell shape</keyword>
<gene>
    <name evidence="12" type="ORF">COX39_01880</name>
</gene>
<evidence type="ECO:0000256" key="1">
    <source>
        <dbReference type="ARBA" id="ARBA00007164"/>
    </source>
</evidence>
<dbReference type="EMBL" id="PCRM01000026">
    <property type="protein sequence ID" value="PIP21655.1"/>
    <property type="molecule type" value="Genomic_DNA"/>
</dbReference>
<protein>
    <recommendedName>
        <fullName evidence="11">Peptidase S11 D-alanyl-D-alanine carboxypeptidase A N-terminal domain-containing protein</fullName>
    </recommendedName>
</protein>
<comment type="caution">
    <text evidence="12">The sequence shown here is derived from an EMBL/GenBank/DDBJ whole genome shotgun (WGS) entry which is preliminary data.</text>
</comment>
<dbReference type="GO" id="GO:0009252">
    <property type="term" value="P:peptidoglycan biosynthetic process"/>
    <property type="evidence" value="ECO:0007669"/>
    <property type="project" value="UniProtKB-KW"/>
</dbReference>
<sequence length="340" mass="37924">MIKSYLGSKDFFKPKRNFRFKKYIPLTIVILLAIFFIVQIALPIINKKTKTDYQLLKKNSGKVLGAATNLPLIDNILVLPIINNKNRPLIYAKSVILIDEQTFYPVYEKNSYEVLPIASLTKIMTAIVALEHYKLTDEMVVSGKAVSTIGSDIQLKPGEKLTFESLLQALLINSANDAAVTLAENYGSEEQFVQLMNNKAKLIGLNNTRFEDTVGLSPNNKSTVFDLAVLMSYAAKNPKILEIIKTRESSITSIDGKFTHQLKNSNRLIQPDEKYFIPEVIGGKTGFTFEAGHCLATITNKDGHILISVVLSTDENTITASAAETNKLLRWAFENVTWNS</sequence>
<dbReference type="Gene3D" id="3.40.710.10">
    <property type="entry name" value="DD-peptidase/beta-lactamase superfamily"/>
    <property type="match status" value="1"/>
</dbReference>
<keyword evidence="10" id="KW-1133">Transmembrane helix</keyword>
<keyword evidence="10" id="KW-0472">Membrane</keyword>
<feature type="active site" description="Proton acceptor" evidence="7">
    <location>
        <position position="122"/>
    </location>
</feature>
<dbReference type="Pfam" id="PF00768">
    <property type="entry name" value="Peptidase_S11"/>
    <property type="match status" value="1"/>
</dbReference>
<keyword evidence="5" id="KW-0573">Peptidoglycan synthesis</keyword>
<evidence type="ECO:0000256" key="10">
    <source>
        <dbReference type="SAM" id="Phobius"/>
    </source>
</evidence>
<dbReference type="SUPFAM" id="SSF56601">
    <property type="entry name" value="beta-lactamase/transpeptidase-like"/>
    <property type="match status" value="1"/>
</dbReference>
<dbReference type="InterPro" id="IPR012338">
    <property type="entry name" value="Beta-lactam/transpept-like"/>
</dbReference>
<evidence type="ECO:0000256" key="4">
    <source>
        <dbReference type="ARBA" id="ARBA00022960"/>
    </source>
</evidence>
<evidence type="ECO:0000313" key="12">
    <source>
        <dbReference type="EMBL" id="PIP21655.1"/>
    </source>
</evidence>
<dbReference type="GO" id="GO:0071555">
    <property type="term" value="P:cell wall organization"/>
    <property type="evidence" value="ECO:0007669"/>
    <property type="project" value="UniProtKB-KW"/>
</dbReference>
<accession>A0A2G9YQZ0</accession>
<reference evidence="12 13" key="1">
    <citation type="submission" date="2017-09" db="EMBL/GenBank/DDBJ databases">
        <title>Depth-based differentiation of microbial function through sediment-hosted aquifers and enrichment of novel symbionts in the deep terrestrial subsurface.</title>
        <authorList>
            <person name="Probst A.J."/>
            <person name="Ladd B."/>
            <person name="Jarett J.K."/>
            <person name="Geller-Mcgrath D.E."/>
            <person name="Sieber C.M."/>
            <person name="Emerson J.B."/>
            <person name="Anantharaman K."/>
            <person name="Thomas B.C."/>
            <person name="Malmstrom R."/>
            <person name="Stieglmeier M."/>
            <person name="Klingl A."/>
            <person name="Woyke T."/>
            <person name="Ryan C.M."/>
            <person name="Banfield J.F."/>
        </authorList>
    </citation>
    <scope>NUCLEOTIDE SEQUENCE [LARGE SCALE GENOMIC DNA]</scope>
    <source>
        <strain evidence="12">CG23_combo_of_CG06-09_8_20_14_all_40_13</strain>
    </source>
</reference>
<dbReference type="Proteomes" id="UP000231567">
    <property type="component" value="Unassembled WGS sequence"/>
</dbReference>
<evidence type="ECO:0000256" key="7">
    <source>
        <dbReference type="PIRSR" id="PIRSR618044-1"/>
    </source>
</evidence>
<evidence type="ECO:0000256" key="3">
    <source>
        <dbReference type="ARBA" id="ARBA00022801"/>
    </source>
</evidence>
<organism evidence="12 13">
    <name type="scientific">Candidatus Nealsonbacteria bacterium CG23_combo_of_CG06-09_8_20_14_all_40_13</name>
    <dbReference type="NCBI Taxonomy" id="1974724"/>
    <lineage>
        <taxon>Bacteria</taxon>
        <taxon>Candidatus Nealsoniibacteriota</taxon>
    </lineage>
</organism>
<dbReference type="PANTHER" id="PTHR21581">
    <property type="entry name" value="D-ALANYL-D-ALANINE CARBOXYPEPTIDASE"/>
    <property type="match status" value="1"/>
</dbReference>
<evidence type="ECO:0000256" key="2">
    <source>
        <dbReference type="ARBA" id="ARBA00022729"/>
    </source>
</evidence>
<dbReference type="InterPro" id="IPR001967">
    <property type="entry name" value="Peptidase_S11_N"/>
</dbReference>
<dbReference type="PRINTS" id="PR00725">
    <property type="entry name" value="DADACBPTASE1"/>
</dbReference>